<keyword evidence="1" id="KW-1133">Transmembrane helix</keyword>
<protein>
    <submittedName>
        <fullName evidence="2">Uncharacterized protein</fullName>
    </submittedName>
</protein>
<keyword evidence="3" id="KW-1185">Reference proteome</keyword>
<comment type="caution">
    <text evidence="2">The sequence shown here is derived from an EMBL/GenBank/DDBJ whole genome shotgun (WGS) entry which is preliminary data.</text>
</comment>
<sequence>MKKIPKKLYNILKVYLIVVGHQFFRKTIHFLINFIYIKILLVIHLLNRIIIQVV</sequence>
<evidence type="ECO:0000313" key="3">
    <source>
        <dbReference type="Proteomes" id="UP000266673"/>
    </source>
</evidence>
<gene>
    <name evidence="2" type="ORF">C2G38_2074859</name>
</gene>
<dbReference type="AlphaFoldDB" id="A0A397VJP0"/>
<dbReference type="Proteomes" id="UP000266673">
    <property type="component" value="Unassembled WGS sequence"/>
</dbReference>
<keyword evidence="1" id="KW-0472">Membrane</keyword>
<evidence type="ECO:0000313" key="2">
    <source>
        <dbReference type="EMBL" id="RIB22700.1"/>
    </source>
</evidence>
<name>A0A397VJP0_9GLOM</name>
<organism evidence="2 3">
    <name type="scientific">Gigaspora rosea</name>
    <dbReference type="NCBI Taxonomy" id="44941"/>
    <lineage>
        <taxon>Eukaryota</taxon>
        <taxon>Fungi</taxon>
        <taxon>Fungi incertae sedis</taxon>
        <taxon>Mucoromycota</taxon>
        <taxon>Glomeromycotina</taxon>
        <taxon>Glomeromycetes</taxon>
        <taxon>Diversisporales</taxon>
        <taxon>Gigasporaceae</taxon>
        <taxon>Gigaspora</taxon>
    </lineage>
</organism>
<evidence type="ECO:0000256" key="1">
    <source>
        <dbReference type="SAM" id="Phobius"/>
    </source>
</evidence>
<dbReference type="EMBL" id="QKWP01000296">
    <property type="protein sequence ID" value="RIB22700.1"/>
    <property type="molecule type" value="Genomic_DNA"/>
</dbReference>
<reference evidence="2 3" key="1">
    <citation type="submission" date="2018-06" db="EMBL/GenBank/DDBJ databases">
        <title>Comparative genomics reveals the genomic features of Rhizophagus irregularis, R. cerebriforme, R. diaphanum and Gigaspora rosea, and their symbiotic lifestyle signature.</title>
        <authorList>
            <person name="Morin E."/>
            <person name="San Clemente H."/>
            <person name="Chen E.C.H."/>
            <person name="De La Providencia I."/>
            <person name="Hainaut M."/>
            <person name="Kuo A."/>
            <person name="Kohler A."/>
            <person name="Murat C."/>
            <person name="Tang N."/>
            <person name="Roy S."/>
            <person name="Loubradou J."/>
            <person name="Henrissat B."/>
            <person name="Grigoriev I.V."/>
            <person name="Corradi N."/>
            <person name="Roux C."/>
            <person name="Martin F.M."/>
        </authorList>
    </citation>
    <scope>NUCLEOTIDE SEQUENCE [LARGE SCALE GENOMIC DNA]</scope>
    <source>
        <strain evidence="2 3">DAOM 194757</strain>
    </source>
</reference>
<keyword evidence="1" id="KW-0812">Transmembrane</keyword>
<proteinExistence type="predicted"/>
<feature type="transmembrane region" description="Helical" evidence="1">
    <location>
        <begin position="30"/>
        <end position="51"/>
    </location>
</feature>
<accession>A0A397VJP0</accession>